<dbReference type="PROSITE" id="PS51352">
    <property type="entry name" value="THIOREDOXIN_2"/>
    <property type="match status" value="1"/>
</dbReference>
<feature type="site" description="Contributes to redox potential value" evidence="4">
    <location>
        <position position="32"/>
    </location>
</feature>
<keyword evidence="2 5" id="KW-1015">Disulfide bond</keyword>
<organism evidence="7 8">
    <name type="scientific">Rhodotorula paludigena</name>
    <dbReference type="NCBI Taxonomy" id="86838"/>
    <lineage>
        <taxon>Eukaryota</taxon>
        <taxon>Fungi</taxon>
        <taxon>Dikarya</taxon>
        <taxon>Basidiomycota</taxon>
        <taxon>Pucciniomycotina</taxon>
        <taxon>Microbotryomycetes</taxon>
        <taxon>Sporidiobolales</taxon>
        <taxon>Sporidiobolaceae</taxon>
        <taxon>Rhodotorula</taxon>
    </lineage>
</organism>
<dbReference type="Gene3D" id="3.40.30.10">
    <property type="entry name" value="Glutaredoxin"/>
    <property type="match status" value="1"/>
</dbReference>
<dbReference type="InterPro" id="IPR036249">
    <property type="entry name" value="Thioredoxin-like_sf"/>
</dbReference>
<evidence type="ECO:0000256" key="1">
    <source>
        <dbReference type="ARBA" id="ARBA00020570"/>
    </source>
</evidence>
<dbReference type="PANTHER" id="PTHR46115">
    <property type="entry name" value="THIOREDOXIN-LIKE PROTEIN 1"/>
    <property type="match status" value="1"/>
</dbReference>
<feature type="domain" description="Thioredoxin" evidence="6">
    <location>
        <begin position="1"/>
        <end position="104"/>
    </location>
</feature>
<dbReference type="Pfam" id="PF00085">
    <property type="entry name" value="Thioredoxin"/>
    <property type="match status" value="1"/>
</dbReference>
<dbReference type="PROSITE" id="PS00194">
    <property type="entry name" value="THIOREDOXIN_1"/>
    <property type="match status" value="1"/>
</dbReference>
<name>A0AAV5GD24_9BASI</name>
<comment type="similarity">
    <text evidence="3">Belongs to the thioredoxin family.</text>
</comment>
<feature type="disulfide bond" description="Redox-active" evidence="5">
    <location>
        <begin position="30"/>
        <end position="33"/>
    </location>
</feature>
<feature type="active site" description="Nucleophile" evidence="4">
    <location>
        <position position="30"/>
    </location>
</feature>
<dbReference type="GO" id="GO:0015035">
    <property type="term" value="F:protein-disulfide reductase activity"/>
    <property type="evidence" value="ECO:0007669"/>
    <property type="project" value="InterPro"/>
</dbReference>
<feature type="active site" description="Nucleophile" evidence="4">
    <location>
        <position position="33"/>
    </location>
</feature>
<comment type="caution">
    <text evidence="7">The sequence shown here is derived from an EMBL/GenBank/DDBJ whole genome shotgun (WGS) entry which is preliminary data.</text>
</comment>
<evidence type="ECO:0000256" key="3">
    <source>
        <dbReference type="PIRNR" id="PIRNR000077"/>
    </source>
</evidence>
<dbReference type="AlphaFoldDB" id="A0AAV5GD24"/>
<protein>
    <recommendedName>
        <fullName evidence="1 3">Thioredoxin</fullName>
    </recommendedName>
</protein>
<evidence type="ECO:0000313" key="7">
    <source>
        <dbReference type="EMBL" id="GJN87237.1"/>
    </source>
</evidence>
<dbReference type="Proteomes" id="UP001342314">
    <property type="component" value="Unassembled WGS sequence"/>
</dbReference>
<dbReference type="InterPro" id="IPR017937">
    <property type="entry name" value="Thioredoxin_CS"/>
</dbReference>
<dbReference type="FunFam" id="3.40.30.10:FF:000245">
    <property type="entry name" value="Thioredoxin"/>
    <property type="match status" value="1"/>
</dbReference>
<dbReference type="CDD" id="cd02947">
    <property type="entry name" value="TRX_family"/>
    <property type="match status" value="1"/>
</dbReference>
<dbReference type="InterPro" id="IPR013766">
    <property type="entry name" value="Thioredoxin_domain"/>
</dbReference>
<dbReference type="PIRSF" id="PIRSF000077">
    <property type="entry name" value="Thioredoxin"/>
    <property type="match status" value="1"/>
</dbReference>
<evidence type="ECO:0000313" key="8">
    <source>
        <dbReference type="Proteomes" id="UP001342314"/>
    </source>
</evidence>
<evidence type="ECO:0000256" key="4">
    <source>
        <dbReference type="PIRSR" id="PIRSR000077-1"/>
    </source>
</evidence>
<dbReference type="PRINTS" id="PR00421">
    <property type="entry name" value="THIOREDOXIN"/>
</dbReference>
<sequence>MVKVLDSYDAFKAATSTDKLVVIDFWATWCGPCKVIGPVFEKLEPTFPDLEFFKCDVDDQEQIAGEVGIKAMPTFAFYKNGEKVGTVVGADPNKLRDALKHHSEASA</sequence>
<keyword evidence="8" id="KW-1185">Reference proteome</keyword>
<evidence type="ECO:0000259" key="6">
    <source>
        <dbReference type="PROSITE" id="PS51352"/>
    </source>
</evidence>
<feature type="site" description="Deprotonates C-terminal active site Cys" evidence="4">
    <location>
        <position position="24"/>
    </location>
</feature>
<dbReference type="SUPFAM" id="SSF52833">
    <property type="entry name" value="Thioredoxin-like"/>
    <property type="match status" value="1"/>
</dbReference>
<keyword evidence="5" id="KW-0676">Redox-active center</keyword>
<feature type="site" description="Contributes to redox potential value" evidence="4">
    <location>
        <position position="31"/>
    </location>
</feature>
<gene>
    <name evidence="7" type="ORF">Rhopal_000182-T1</name>
</gene>
<evidence type="ECO:0000256" key="5">
    <source>
        <dbReference type="PIRSR" id="PIRSR000077-4"/>
    </source>
</evidence>
<accession>A0AAV5GD24</accession>
<proteinExistence type="inferred from homology"/>
<reference evidence="7 8" key="1">
    <citation type="submission" date="2021-12" db="EMBL/GenBank/DDBJ databases">
        <title>High titer production of polyol ester of fatty acids by Rhodotorula paludigena BS15 towards product separation-free biomass refinery.</title>
        <authorList>
            <person name="Mano J."/>
            <person name="Ono H."/>
            <person name="Tanaka T."/>
            <person name="Naito K."/>
            <person name="Sushida H."/>
            <person name="Ike M."/>
            <person name="Tokuyasu K."/>
            <person name="Kitaoka M."/>
        </authorList>
    </citation>
    <scope>NUCLEOTIDE SEQUENCE [LARGE SCALE GENOMIC DNA]</scope>
    <source>
        <strain evidence="7 8">BS15</strain>
    </source>
</reference>
<dbReference type="NCBIfam" id="TIGR01068">
    <property type="entry name" value="thioredoxin"/>
    <property type="match status" value="1"/>
</dbReference>
<evidence type="ECO:0000256" key="2">
    <source>
        <dbReference type="ARBA" id="ARBA00023157"/>
    </source>
</evidence>
<dbReference type="InterPro" id="IPR005746">
    <property type="entry name" value="Thioredoxin"/>
</dbReference>
<dbReference type="EMBL" id="BQKY01000001">
    <property type="protein sequence ID" value="GJN87237.1"/>
    <property type="molecule type" value="Genomic_DNA"/>
</dbReference>